<dbReference type="GO" id="GO:0003985">
    <property type="term" value="F:acetyl-CoA C-acetyltransferase activity"/>
    <property type="evidence" value="ECO:0007669"/>
    <property type="project" value="UniProtKB-EC"/>
</dbReference>
<comment type="caution">
    <text evidence="9">The sequence shown here is derived from an EMBL/GenBank/DDBJ whole genome shotgun (WGS) entry which is preliminary data.</text>
</comment>
<evidence type="ECO:0000256" key="5">
    <source>
        <dbReference type="ARBA" id="ARBA00030755"/>
    </source>
</evidence>
<evidence type="ECO:0000256" key="2">
    <source>
        <dbReference type="ARBA" id="ARBA00012705"/>
    </source>
</evidence>
<keyword evidence="4 6" id="KW-0012">Acyltransferase</keyword>
<dbReference type="AlphaFoldDB" id="A0A940P8F7"/>
<dbReference type="InterPro" id="IPR020616">
    <property type="entry name" value="Thiolase_N"/>
</dbReference>
<keyword evidence="3 6" id="KW-0808">Transferase</keyword>
<dbReference type="PIRSF" id="PIRSF000429">
    <property type="entry name" value="Ac-CoA_Ac_transf"/>
    <property type="match status" value="1"/>
</dbReference>
<organism evidence="9 10">
    <name type="scientific">Vagococcus allomyrinae</name>
    <dbReference type="NCBI Taxonomy" id="2794353"/>
    <lineage>
        <taxon>Bacteria</taxon>
        <taxon>Bacillati</taxon>
        <taxon>Bacillota</taxon>
        <taxon>Bacilli</taxon>
        <taxon>Lactobacillales</taxon>
        <taxon>Enterococcaceae</taxon>
        <taxon>Vagococcus</taxon>
    </lineage>
</organism>
<reference evidence="9" key="1">
    <citation type="submission" date="2020-12" db="EMBL/GenBank/DDBJ databases">
        <title>Vagococcus allomyrinae sp. nov. and Enterococcus lavae sp. nov., isolated from the larvae of Allomyrina dichotoma.</title>
        <authorList>
            <person name="Lee S.D."/>
        </authorList>
    </citation>
    <scope>NUCLEOTIDE SEQUENCE</scope>
    <source>
        <strain evidence="9">BWB3-3</strain>
    </source>
</reference>
<dbReference type="PANTHER" id="PTHR18919">
    <property type="entry name" value="ACETYL-COA C-ACYLTRANSFERASE"/>
    <property type="match status" value="1"/>
</dbReference>
<evidence type="ECO:0000259" key="8">
    <source>
        <dbReference type="Pfam" id="PF02803"/>
    </source>
</evidence>
<dbReference type="SUPFAM" id="SSF53901">
    <property type="entry name" value="Thiolase-like"/>
    <property type="match status" value="2"/>
</dbReference>
<dbReference type="Proteomes" id="UP000674938">
    <property type="component" value="Unassembled WGS sequence"/>
</dbReference>
<name>A0A940P8F7_9ENTE</name>
<protein>
    <recommendedName>
        <fullName evidence="2">acetyl-CoA C-acetyltransferase</fullName>
        <ecNumber evidence="2">2.3.1.9</ecNumber>
    </recommendedName>
    <alternativeName>
        <fullName evidence="5">Acetoacetyl-CoA thiolase</fullName>
    </alternativeName>
</protein>
<dbReference type="RefSeq" id="WP_209527686.1">
    <property type="nucleotide sequence ID" value="NZ_JAEEGA010000006.1"/>
</dbReference>
<dbReference type="Gene3D" id="3.40.47.10">
    <property type="match status" value="2"/>
</dbReference>
<evidence type="ECO:0000313" key="10">
    <source>
        <dbReference type="Proteomes" id="UP000674938"/>
    </source>
</evidence>
<accession>A0A940P8F7</accession>
<dbReference type="EMBL" id="JAEEGA010000006">
    <property type="protein sequence ID" value="MBP1041596.1"/>
    <property type="molecule type" value="Genomic_DNA"/>
</dbReference>
<gene>
    <name evidence="9" type="ORF">I6N95_11315</name>
</gene>
<evidence type="ECO:0000259" key="7">
    <source>
        <dbReference type="Pfam" id="PF00108"/>
    </source>
</evidence>
<dbReference type="InterPro" id="IPR016039">
    <property type="entry name" value="Thiolase-like"/>
</dbReference>
<proteinExistence type="inferred from homology"/>
<dbReference type="EC" id="2.3.1.9" evidence="2"/>
<dbReference type="PANTHER" id="PTHR18919:SF107">
    <property type="entry name" value="ACETYL-COA ACETYLTRANSFERASE, CYTOSOLIC"/>
    <property type="match status" value="1"/>
</dbReference>
<comment type="similarity">
    <text evidence="1 6">Belongs to the thiolase-like superfamily. Thiolase family.</text>
</comment>
<keyword evidence="10" id="KW-1185">Reference proteome</keyword>
<evidence type="ECO:0000313" key="9">
    <source>
        <dbReference type="EMBL" id="MBP1041596.1"/>
    </source>
</evidence>
<dbReference type="InterPro" id="IPR002155">
    <property type="entry name" value="Thiolase"/>
</dbReference>
<evidence type="ECO:0000256" key="4">
    <source>
        <dbReference type="ARBA" id="ARBA00023315"/>
    </source>
</evidence>
<feature type="domain" description="Thiolase C-terminal" evidence="8">
    <location>
        <begin position="248"/>
        <end position="374"/>
    </location>
</feature>
<evidence type="ECO:0000256" key="1">
    <source>
        <dbReference type="ARBA" id="ARBA00010982"/>
    </source>
</evidence>
<sequence>MEKVVIIGAVRTPIGKYNGRLKSLSESTLCGLTLSRLLAELKLDDQLNEIVIGNSKQTSDPSNLARYAMLDAGLPVSIPAYTVQRHNGSGGQAIAKAYWSIKSGMSEVILAGGAESMSQIPIEIQQSRFVFNGESDVIFEPIERQVEEAQPKDIYGIWGTVKLAEKLTEHYRLTSDQLEAHRLACNEKAKERSKVVKRLFPIDVKLRKTTDYVAEDYLGNHQLIATPADGAASLILTSETYAKARKLPILAEVLSLKQTAGHPIESGVVDVKGVQLVLEQAGIELTDLDVIDLAEVSAAYGLAFRQELATLGKVKEIAEKINPYGSFLESGIPGGATSPIQCVNVIDYLEKKKKTKGLIITQCDGGQTMTLLIKRRG</sequence>
<dbReference type="Pfam" id="PF02803">
    <property type="entry name" value="Thiolase_C"/>
    <property type="match status" value="1"/>
</dbReference>
<evidence type="ECO:0000256" key="6">
    <source>
        <dbReference type="RuleBase" id="RU003557"/>
    </source>
</evidence>
<evidence type="ECO:0000256" key="3">
    <source>
        <dbReference type="ARBA" id="ARBA00022679"/>
    </source>
</evidence>
<dbReference type="Pfam" id="PF00108">
    <property type="entry name" value="Thiolase_N"/>
    <property type="match status" value="1"/>
</dbReference>
<dbReference type="InterPro" id="IPR020617">
    <property type="entry name" value="Thiolase_C"/>
</dbReference>
<feature type="domain" description="Thiolase N-terminal" evidence="7">
    <location>
        <begin position="4"/>
        <end position="217"/>
    </location>
</feature>